<keyword evidence="3" id="KW-1185">Reference proteome</keyword>
<evidence type="ECO:0008006" key="4">
    <source>
        <dbReference type="Google" id="ProtNLM"/>
    </source>
</evidence>
<dbReference type="InterPro" id="IPR032675">
    <property type="entry name" value="LRR_dom_sf"/>
</dbReference>
<dbReference type="KEGG" id="ovi:T265_15562"/>
<protein>
    <recommendedName>
        <fullName evidence="4">Leucine Rich repeat-containing domain protein</fullName>
    </recommendedName>
</protein>
<dbReference type="Pfam" id="PF13516">
    <property type="entry name" value="LRR_6"/>
    <property type="match status" value="6"/>
</dbReference>
<dbReference type="PANTHER" id="PTHR24114">
    <property type="entry name" value="LEUCINE RICH REPEAT FAMILY PROTEIN"/>
    <property type="match status" value="1"/>
</dbReference>
<dbReference type="STRING" id="6198.A0A074ZW11"/>
<sequence>MPDEVETFSREKLKEEEEAKNLQTKQNTSEVDNNQDNDIAHDAGETTQPTEIMNDDKDEDAQASNYEYPSNWYSDHDQLQYISECMKQKVIPSGYFLRHMSGELLKMPHCVLGSARIRPICGAMGKNTTITYLDLTNSGLGDESVPDLCNMFKDNSTIVEVNLSENKLTSKCAENLCDVLASSTHLERIDLHGNKFDDKAGVYFAELMATSLGMSYLNLSFNDFGETSVVQIGRALPQATSLIELDLSWNRLGWGAMRPFARGLAENKYLKTLNLSFNGIGPRKGCPELALALKGNKTLENLDISGNRISPEGAVLLSKGLYSNTTLRRIKLSRNPLQTAGCFALLTGLLRNINSGLRELDLSGIPVNSDFRDLQDTARRTLPNLVIRAGKFTTDKVRAISAKLLMSNPSPKYIIQTMGHVTGHTLGSMLRPLDTTGDKLVTRQAFIRVLNCSSIHRQILITFFQKIGLEFTEEQITQLVEEVDPQNEEEIDF</sequence>
<name>A0A074ZW11_OPIVI</name>
<dbReference type="SUPFAM" id="SSF47473">
    <property type="entry name" value="EF-hand"/>
    <property type="match status" value="1"/>
</dbReference>
<dbReference type="EMBL" id="KL597229">
    <property type="protein sequence ID" value="KER19379.1"/>
    <property type="molecule type" value="Genomic_DNA"/>
</dbReference>
<dbReference type="InterPro" id="IPR001611">
    <property type="entry name" value="Leu-rich_rpt"/>
</dbReference>
<dbReference type="RefSeq" id="XP_009176875.1">
    <property type="nucleotide sequence ID" value="XM_009178611.1"/>
</dbReference>
<feature type="non-terminal residue" evidence="2">
    <location>
        <position position="493"/>
    </location>
</feature>
<dbReference type="CTD" id="20329727"/>
<dbReference type="SMART" id="SM00368">
    <property type="entry name" value="LRR_RI"/>
    <property type="match status" value="8"/>
</dbReference>
<proteinExistence type="predicted"/>
<evidence type="ECO:0000313" key="3">
    <source>
        <dbReference type="Proteomes" id="UP000054324"/>
    </source>
</evidence>
<evidence type="ECO:0000256" key="1">
    <source>
        <dbReference type="SAM" id="MobiDB-lite"/>
    </source>
</evidence>
<dbReference type="GeneID" id="20329727"/>
<organism evidence="2 3">
    <name type="scientific">Opisthorchis viverrini</name>
    <name type="common">Southeast Asian liver fluke</name>
    <dbReference type="NCBI Taxonomy" id="6198"/>
    <lineage>
        <taxon>Eukaryota</taxon>
        <taxon>Metazoa</taxon>
        <taxon>Spiralia</taxon>
        <taxon>Lophotrochozoa</taxon>
        <taxon>Platyhelminthes</taxon>
        <taxon>Trematoda</taxon>
        <taxon>Digenea</taxon>
        <taxon>Opisthorchiida</taxon>
        <taxon>Opisthorchiata</taxon>
        <taxon>Opisthorchiidae</taxon>
        <taxon>Opisthorchis</taxon>
    </lineage>
</organism>
<dbReference type="Gene3D" id="3.80.10.10">
    <property type="entry name" value="Ribonuclease Inhibitor"/>
    <property type="match status" value="3"/>
</dbReference>
<dbReference type="SUPFAM" id="SSF52047">
    <property type="entry name" value="RNI-like"/>
    <property type="match status" value="1"/>
</dbReference>
<feature type="region of interest" description="Disordered" evidence="1">
    <location>
        <begin position="1"/>
        <end position="55"/>
    </location>
</feature>
<dbReference type="Proteomes" id="UP000054324">
    <property type="component" value="Unassembled WGS sequence"/>
</dbReference>
<gene>
    <name evidence="2" type="ORF">T265_15562</name>
</gene>
<dbReference type="InterPro" id="IPR011992">
    <property type="entry name" value="EF-hand-dom_pair"/>
</dbReference>
<feature type="compositionally biased region" description="Polar residues" evidence="1">
    <location>
        <begin position="21"/>
        <end position="37"/>
    </location>
</feature>
<dbReference type="OrthoDB" id="120976at2759"/>
<reference evidence="2 3" key="1">
    <citation type="submission" date="2013-11" db="EMBL/GenBank/DDBJ databases">
        <title>Opisthorchis viverrini - life in the bile duct.</title>
        <authorList>
            <person name="Young N.D."/>
            <person name="Nagarajan N."/>
            <person name="Lin S.J."/>
            <person name="Korhonen P.K."/>
            <person name="Jex A.R."/>
            <person name="Hall R.S."/>
            <person name="Safavi-Hemami H."/>
            <person name="Kaewkong W."/>
            <person name="Bertrand D."/>
            <person name="Gao S."/>
            <person name="Seet Q."/>
            <person name="Wongkham S."/>
            <person name="Teh B.T."/>
            <person name="Wongkham C."/>
            <person name="Intapan P.M."/>
            <person name="Maleewong W."/>
            <person name="Yang X."/>
            <person name="Hu M."/>
            <person name="Wang Z."/>
            <person name="Hofmann A."/>
            <person name="Sternberg P.W."/>
            <person name="Tan P."/>
            <person name="Wang J."/>
            <person name="Gasser R.B."/>
        </authorList>
    </citation>
    <scope>NUCLEOTIDE SEQUENCE [LARGE SCALE GENOMIC DNA]</scope>
</reference>
<dbReference type="InterPro" id="IPR052394">
    <property type="entry name" value="LRR-containing"/>
</dbReference>
<feature type="compositionally biased region" description="Basic and acidic residues" evidence="1">
    <location>
        <begin position="7"/>
        <end position="20"/>
    </location>
</feature>
<accession>A0A074ZW11</accession>
<dbReference type="PANTHER" id="PTHR24114:SF2">
    <property type="entry name" value="F-BOX DOMAIN-CONTAINING PROTEIN-RELATED"/>
    <property type="match status" value="1"/>
</dbReference>
<dbReference type="AlphaFoldDB" id="A0A074ZW11"/>
<evidence type="ECO:0000313" key="2">
    <source>
        <dbReference type="EMBL" id="KER19379.1"/>
    </source>
</evidence>